<dbReference type="InterPro" id="IPR050706">
    <property type="entry name" value="Cyclic-di-GMP_PDE-like"/>
</dbReference>
<keyword evidence="5" id="KW-1185">Reference proteome</keyword>
<dbReference type="Gene3D" id="3.30.70.270">
    <property type="match status" value="1"/>
</dbReference>
<evidence type="ECO:0008006" key="6">
    <source>
        <dbReference type="Google" id="ProtNLM"/>
    </source>
</evidence>
<sequence length="785" mass="88698">MAIAQNQTITSSMGRWMLYAMAALLIFVGVCFLWISSHLINSRFDNFDAKFYEQQLMRVNGVFEQNNQAFESSLIDYAHWNDTEQFVLGNNPTYIEDNYTSEALDNIQVNGFIITHLDGSVVSAPLVTQAENLVPMPEILWAILQPVIPSLMSPTQTTVTSKIIWHNNVGIMISGVAITNTFKNTPSSGYLFFIRILNESFLNGLRELTLVPFKLIKSSSSPQSISSVVRQNNDGDNQWLAAKSLIGLAAKTQVQGGTHLQAERDLTFNLLLFSVLGLTLISLSGNYWIVHFKVLNRLRIFSRLADQYRQESHSTIRWPIKGHDELDNLAQSLNEFIAEVEVRHEDLHHLAHHDPLTGIGNRRLLQAKLDIYMHQHELTPHFSSTLLLLDLDGFKLLNDGLGHSAGDHILKLIAQRMTSQVRIDDTVVRLGGDEFAILLEGTDPDGAHLFAEHLLKHIAEPFEYEGHKLNLQASIGLAPLKYALSKEDVIRNADLAMYEAKRRGKNQAVVFKINFLDIVSRRMQLEQALREALNEQELDIWYQPIIDARNGGIIGLEALSRWKLCSEFIPPDEFISIAETSGMITKLGQQVFDKVGAALQELRIDYPELQCNVNLSLRQFRDSDLTQDIIDCIDKYHLPPSALHLELTESLIADSETEILPTMQRLVEHGFKFHLDDFGTGYSSLERLKNLPFDTLKIDRSFVVPLGQDDHVMVKNIINIGNELGMNLIAEGVETEIEVHKLLQLGCHQIQGYYFARPMPLDTLKAWLADNNLPQLSAQKSTQHD</sequence>
<dbReference type="PANTHER" id="PTHR33121:SF79">
    <property type="entry name" value="CYCLIC DI-GMP PHOSPHODIESTERASE PDED-RELATED"/>
    <property type="match status" value="1"/>
</dbReference>
<dbReference type="Proteomes" id="UP000619118">
    <property type="component" value="Unassembled WGS sequence"/>
</dbReference>
<dbReference type="InterPro" id="IPR043128">
    <property type="entry name" value="Rev_trsase/Diguanyl_cyclase"/>
</dbReference>
<feature type="transmembrane region" description="Helical" evidence="1">
    <location>
        <begin position="270"/>
        <end position="290"/>
    </location>
</feature>
<evidence type="ECO:0000313" key="5">
    <source>
        <dbReference type="Proteomes" id="UP000619118"/>
    </source>
</evidence>
<reference evidence="5" key="1">
    <citation type="journal article" date="2019" name="Int. J. Syst. Evol. Microbiol.">
        <title>The Global Catalogue of Microorganisms (GCM) 10K type strain sequencing project: providing services to taxonomists for standard genome sequencing and annotation.</title>
        <authorList>
            <consortium name="The Broad Institute Genomics Platform"/>
            <consortium name="The Broad Institute Genome Sequencing Center for Infectious Disease"/>
            <person name="Wu L."/>
            <person name="Ma J."/>
        </authorList>
    </citation>
    <scope>NUCLEOTIDE SEQUENCE [LARGE SCALE GENOMIC DNA]</scope>
    <source>
        <strain evidence="5">JCM 32306</strain>
    </source>
</reference>
<keyword evidence="1" id="KW-1133">Transmembrane helix</keyword>
<evidence type="ECO:0000259" key="2">
    <source>
        <dbReference type="PROSITE" id="PS50883"/>
    </source>
</evidence>
<dbReference type="SUPFAM" id="SSF141868">
    <property type="entry name" value="EAL domain-like"/>
    <property type="match status" value="1"/>
</dbReference>
<dbReference type="Pfam" id="PF00563">
    <property type="entry name" value="EAL"/>
    <property type="match status" value="1"/>
</dbReference>
<dbReference type="EMBL" id="BMQX01000008">
    <property type="protein sequence ID" value="GGQ14724.1"/>
    <property type="molecule type" value="Genomic_DNA"/>
</dbReference>
<proteinExistence type="predicted"/>
<dbReference type="InterPro" id="IPR001633">
    <property type="entry name" value="EAL_dom"/>
</dbReference>
<dbReference type="Gene3D" id="3.20.20.450">
    <property type="entry name" value="EAL domain"/>
    <property type="match status" value="1"/>
</dbReference>
<dbReference type="InterPro" id="IPR035919">
    <property type="entry name" value="EAL_sf"/>
</dbReference>
<dbReference type="CDD" id="cd01948">
    <property type="entry name" value="EAL"/>
    <property type="match status" value="1"/>
</dbReference>
<feature type="domain" description="GGDEF" evidence="3">
    <location>
        <begin position="382"/>
        <end position="513"/>
    </location>
</feature>
<keyword evidence="1" id="KW-0472">Membrane</keyword>
<dbReference type="SMART" id="SM00267">
    <property type="entry name" value="GGDEF"/>
    <property type="match status" value="1"/>
</dbReference>
<feature type="domain" description="EAL" evidence="2">
    <location>
        <begin position="522"/>
        <end position="772"/>
    </location>
</feature>
<dbReference type="SMART" id="SM00052">
    <property type="entry name" value="EAL"/>
    <property type="match status" value="1"/>
</dbReference>
<feature type="transmembrane region" description="Helical" evidence="1">
    <location>
        <begin position="16"/>
        <end position="35"/>
    </location>
</feature>
<evidence type="ECO:0000313" key="4">
    <source>
        <dbReference type="EMBL" id="GGQ14724.1"/>
    </source>
</evidence>
<evidence type="ECO:0000259" key="3">
    <source>
        <dbReference type="PROSITE" id="PS50887"/>
    </source>
</evidence>
<dbReference type="SUPFAM" id="SSF55073">
    <property type="entry name" value="Nucleotide cyclase"/>
    <property type="match status" value="1"/>
</dbReference>
<dbReference type="NCBIfam" id="TIGR00254">
    <property type="entry name" value="GGDEF"/>
    <property type="match status" value="1"/>
</dbReference>
<accession>A0ABQ2R8T8</accession>
<dbReference type="PANTHER" id="PTHR33121">
    <property type="entry name" value="CYCLIC DI-GMP PHOSPHODIESTERASE PDEF"/>
    <property type="match status" value="1"/>
</dbReference>
<name>A0ABQ2R8T8_9GAMM</name>
<gene>
    <name evidence="4" type="ORF">GCM10009411_14030</name>
</gene>
<dbReference type="Pfam" id="PF05228">
    <property type="entry name" value="CHASE4"/>
    <property type="match status" value="1"/>
</dbReference>
<dbReference type="InterPro" id="IPR007892">
    <property type="entry name" value="CHASE4"/>
</dbReference>
<protein>
    <recommendedName>
        <fullName evidence="6">EAL domain-containing protein</fullName>
    </recommendedName>
</protein>
<keyword evidence="1" id="KW-0812">Transmembrane</keyword>
<dbReference type="PROSITE" id="PS50887">
    <property type="entry name" value="GGDEF"/>
    <property type="match status" value="1"/>
</dbReference>
<dbReference type="RefSeq" id="WP_160053631.1">
    <property type="nucleotide sequence ID" value="NZ_BMQX01000008.1"/>
</dbReference>
<dbReference type="PROSITE" id="PS50883">
    <property type="entry name" value="EAL"/>
    <property type="match status" value="1"/>
</dbReference>
<organism evidence="4 5">
    <name type="scientific">Shewanella litoralis</name>
    <dbReference type="NCBI Taxonomy" id="2282700"/>
    <lineage>
        <taxon>Bacteria</taxon>
        <taxon>Pseudomonadati</taxon>
        <taxon>Pseudomonadota</taxon>
        <taxon>Gammaproteobacteria</taxon>
        <taxon>Alteromonadales</taxon>
        <taxon>Shewanellaceae</taxon>
        <taxon>Shewanella</taxon>
    </lineage>
</organism>
<comment type="caution">
    <text evidence="4">The sequence shown here is derived from an EMBL/GenBank/DDBJ whole genome shotgun (WGS) entry which is preliminary data.</text>
</comment>
<dbReference type="InterPro" id="IPR029787">
    <property type="entry name" value="Nucleotide_cyclase"/>
</dbReference>
<evidence type="ECO:0000256" key="1">
    <source>
        <dbReference type="SAM" id="Phobius"/>
    </source>
</evidence>
<dbReference type="CDD" id="cd01949">
    <property type="entry name" value="GGDEF"/>
    <property type="match status" value="1"/>
</dbReference>
<dbReference type="Pfam" id="PF00990">
    <property type="entry name" value="GGDEF"/>
    <property type="match status" value="1"/>
</dbReference>
<dbReference type="InterPro" id="IPR000160">
    <property type="entry name" value="GGDEF_dom"/>
</dbReference>